<dbReference type="AlphaFoldDB" id="A0A4R5CBC9"/>
<dbReference type="Pfam" id="PF00072">
    <property type="entry name" value="Response_reg"/>
    <property type="match status" value="1"/>
</dbReference>
<dbReference type="Proteomes" id="UP000295479">
    <property type="component" value="Unassembled WGS sequence"/>
</dbReference>
<evidence type="ECO:0000313" key="5">
    <source>
        <dbReference type="Proteomes" id="UP000295479"/>
    </source>
</evidence>
<dbReference type="Pfam" id="PF04397">
    <property type="entry name" value="LytTR"/>
    <property type="match status" value="1"/>
</dbReference>
<reference evidence="4 5" key="1">
    <citation type="submission" date="2019-03" db="EMBL/GenBank/DDBJ databases">
        <title>Flavobacterium AR-3-4 sp. nov. isolated from arctic soil.</title>
        <authorList>
            <person name="Chaudhary D.K."/>
        </authorList>
    </citation>
    <scope>NUCLEOTIDE SEQUENCE [LARGE SCALE GENOMIC DNA]</scope>
    <source>
        <strain evidence="4 5">AR-3-4</strain>
    </source>
</reference>
<dbReference type="InterPro" id="IPR001789">
    <property type="entry name" value="Sig_transdc_resp-reg_receiver"/>
</dbReference>
<evidence type="ECO:0000259" key="2">
    <source>
        <dbReference type="PROSITE" id="PS50110"/>
    </source>
</evidence>
<organism evidence="4 5">
    <name type="scientific">Flavobacterium cellulosilyticum</name>
    <dbReference type="NCBI Taxonomy" id="2541731"/>
    <lineage>
        <taxon>Bacteria</taxon>
        <taxon>Pseudomonadati</taxon>
        <taxon>Bacteroidota</taxon>
        <taxon>Flavobacteriia</taxon>
        <taxon>Flavobacteriales</taxon>
        <taxon>Flavobacteriaceae</taxon>
        <taxon>Flavobacterium</taxon>
    </lineage>
</organism>
<accession>A0A4R5CBC9</accession>
<dbReference type="PROSITE" id="PS50110">
    <property type="entry name" value="RESPONSE_REGULATORY"/>
    <property type="match status" value="1"/>
</dbReference>
<dbReference type="GO" id="GO:0000156">
    <property type="term" value="F:phosphorelay response regulator activity"/>
    <property type="evidence" value="ECO:0007669"/>
    <property type="project" value="InterPro"/>
</dbReference>
<evidence type="ECO:0000259" key="3">
    <source>
        <dbReference type="PROSITE" id="PS50930"/>
    </source>
</evidence>
<dbReference type="RefSeq" id="WP_132006012.1">
    <property type="nucleotide sequence ID" value="NZ_SMFK01000007.1"/>
</dbReference>
<evidence type="ECO:0000256" key="1">
    <source>
        <dbReference type="PROSITE-ProRule" id="PRU00169"/>
    </source>
</evidence>
<dbReference type="InterPro" id="IPR011006">
    <property type="entry name" value="CheY-like_superfamily"/>
</dbReference>
<gene>
    <name evidence="4" type="ORF">E0F76_11720</name>
</gene>
<dbReference type="InterPro" id="IPR007492">
    <property type="entry name" value="LytTR_DNA-bd_dom"/>
</dbReference>
<dbReference type="InterPro" id="IPR046947">
    <property type="entry name" value="LytR-like"/>
</dbReference>
<feature type="domain" description="Response regulatory" evidence="2">
    <location>
        <begin position="5"/>
        <end position="118"/>
    </location>
</feature>
<protein>
    <submittedName>
        <fullName evidence="4">Response regulator transcription factor</fullName>
    </submittedName>
</protein>
<dbReference type="OrthoDB" id="2168082at2"/>
<dbReference type="GO" id="GO:0003677">
    <property type="term" value="F:DNA binding"/>
    <property type="evidence" value="ECO:0007669"/>
    <property type="project" value="InterPro"/>
</dbReference>
<dbReference type="EMBL" id="SMFK01000007">
    <property type="protein sequence ID" value="TDD96159.1"/>
    <property type="molecule type" value="Genomic_DNA"/>
</dbReference>
<name>A0A4R5CBC9_9FLAO</name>
<proteinExistence type="predicted"/>
<feature type="domain" description="HTH LytTR-type" evidence="3">
    <location>
        <begin position="148"/>
        <end position="251"/>
    </location>
</feature>
<dbReference type="SMART" id="SM00850">
    <property type="entry name" value="LytTR"/>
    <property type="match status" value="1"/>
</dbReference>
<sequence>MKQITAVLIDDQEETARILHSFAADNPLIINIVGNESSVEKSLDLIKLHKPDVVFIGISKKNESLFEYINELDFNPPKFIFISSDDSYALKALKLNAIDFLVKPLNYNDLILSVYKAIKRIEMELCFQNKKVDDINVLNTMYQNNEYVAVSSIDKIELIKMDDIIFCKAEGKYTNFFLINDKNILSSRNLGEYVAILNPNYFFRIHHSYVINIKHITKISKKDGYSCEFTNGSSLPVAKRRQEEFTKFIKL</sequence>
<dbReference type="Gene3D" id="2.40.50.1020">
    <property type="entry name" value="LytTr DNA-binding domain"/>
    <property type="match status" value="1"/>
</dbReference>
<dbReference type="SMART" id="SM00448">
    <property type="entry name" value="REC"/>
    <property type="match status" value="1"/>
</dbReference>
<dbReference type="Gene3D" id="3.40.50.2300">
    <property type="match status" value="1"/>
</dbReference>
<evidence type="ECO:0000313" key="4">
    <source>
        <dbReference type="EMBL" id="TDD96159.1"/>
    </source>
</evidence>
<comment type="caution">
    <text evidence="1">Lacks conserved residue(s) required for the propagation of feature annotation.</text>
</comment>
<dbReference type="PANTHER" id="PTHR37299:SF1">
    <property type="entry name" value="STAGE 0 SPORULATION PROTEIN A HOMOLOG"/>
    <property type="match status" value="1"/>
</dbReference>
<comment type="caution">
    <text evidence="4">The sequence shown here is derived from an EMBL/GenBank/DDBJ whole genome shotgun (WGS) entry which is preliminary data.</text>
</comment>
<keyword evidence="5" id="KW-1185">Reference proteome</keyword>
<dbReference type="PANTHER" id="PTHR37299">
    <property type="entry name" value="TRANSCRIPTIONAL REGULATOR-RELATED"/>
    <property type="match status" value="1"/>
</dbReference>
<dbReference type="PROSITE" id="PS50930">
    <property type="entry name" value="HTH_LYTTR"/>
    <property type="match status" value="1"/>
</dbReference>
<dbReference type="SUPFAM" id="SSF52172">
    <property type="entry name" value="CheY-like"/>
    <property type="match status" value="1"/>
</dbReference>